<dbReference type="AlphaFoldDB" id="A0A6L3VYW2"/>
<gene>
    <name evidence="2" type="ORF">F9B16_08350</name>
</gene>
<dbReference type="OrthoDB" id="3469353at2"/>
<proteinExistence type="predicted"/>
<dbReference type="EMBL" id="WBMR01000015">
    <property type="protein sequence ID" value="KAB2386140.1"/>
    <property type="molecule type" value="Genomic_DNA"/>
</dbReference>
<feature type="domain" description="HTH cro/C1-type" evidence="1">
    <location>
        <begin position="23"/>
        <end position="57"/>
    </location>
</feature>
<evidence type="ECO:0000313" key="3">
    <source>
        <dbReference type="Proteomes" id="UP000483004"/>
    </source>
</evidence>
<accession>A0A6L3VYW2</accession>
<dbReference type="InterPro" id="IPR010982">
    <property type="entry name" value="Lambda_DNA-bd_dom_sf"/>
</dbReference>
<dbReference type="InterPro" id="IPR043917">
    <property type="entry name" value="DUF5753"/>
</dbReference>
<dbReference type="SUPFAM" id="SSF47413">
    <property type="entry name" value="lambda repressor-like DNA-binding domains"/>
    <property type="match status" value="1"/>
</dbReference>
<dbReference type="CDD" id="cd00093">
    <property type="entry name" value="HTH_XRE"/>
    <property type="match status" value="1"/>
</dbReference>
<protein>
    <submittedName>
        <fullName evidence="2">Helix-turn-helix domain-containing protein</fullName>
    </submittedName>
</protein>
<dbReference type="PROSITE" id="PS50943">
    <property type="entry name" value="HTH_CROC1"/>
    <property type="match status" value="1"/>
</dbReference>
<comment type="caution">
    <text evidence="2">The sequence shown here is derived from an EMBL/GenBank/DDBJ whole genome shotgun (WGS) entry which is preliminary data.</text>
</comment>
<dbReference type="Pfam" id="PF19054">
    <property type="entry name" value="DUF5753"/>
    <property type="match status" value="1"/>
</dbReference>
<dbReference type="InterPro" id="IPR001387">
    <property type="entry name" value="Cro/C1-type_HTH"/>
</dbReference>
<evidence type="ECO:0000313" key="2">
    <source>
        <dbReference type="EMBL" id="KAB2386140.1"/>
    </source>
</evidence>
<keyword evidence="3" id="KW-1185">Reference proteome</keyword>
<dbReference type="Gene3D" id="1.10.260.40">
    <property type="entry name" value="lambda repressor-like DNA-binding domains"/>
    <property type="match status" value="1"/>
</dbReference>
<evidence type="ECO:0000259" key="1">
    <source>
        <dbReference type="PROSITE" id="PS50943"/>
    </source>
</evidence>
<name>A0A6L3VYW2_9ACTN</name>
<dbReference type="GO" id="GO:0003677">
    <property type="term" value="F:DNA binding"/>
    <property type="evidence" value="ECO:0007669"/>
    <property type="project" value="InterPro"/>
</dbReference>
<organism evidence="2 3">
    <name type="scientific">Actinomadura montaniterrae</name>
    <dbReference type="NCBI Taxonomy" id="1803903"/>
    <lineage>
        <taxon>Bacteria</taxon>
        <taxon>Bacillati</taxon>
        <taxon>Actinomycetota</taxon>
        <taxon>Actinomycetes</taxon>
        <taxon>Streptosporangiales</taxon>
        <taxon>Thermomonosporaceae</taxon>
        <taxon>Actinomadura</taxon>
    </lineage>
</organism>
<reference evidence="2 3" key="1">
    <citation type="submission" date="2019-09" db="EMBL/GenBank/DDBJ databases">
        <title>Actinomadura physcomitrii sp. nov., a novel actinomycete isolated from moss [Physcomitrium sphaericum (Ludw) Fuernr].</title>
        <authorList>
            <person name="Liu C."/>
            <person name="Zhuang X."/>
        </authorList>
    </citation>
    <scope>NUCLEOTIDE SEQUENCE [LARGE SCALE GENOMIC DNA]</scope>
    <source>
        <strain evidence="2 3">CYP1-1B</strain>
    </source>
</reference>
<dbReference type="Proteomes" id="UP000483004">
    <property type="component" value="Unassembled WGS sequence"/>
</dbReference>
<dbReference type="RefSeq" id="WP_151539405.1">
    <property type="nucleotide sequence ID" value="NZ_WBMR01000015.1"/>
</dbReference>
<dbReference type="Pfam" id="PF13560">
    <property type="entry name" value="HTH_31"/>
    <property type="match status" value="1"/>
</dbReference>
<sequence>MVRKARHSSQAISPTLIAFGNQVRYYRERMKLSQDRLGERFPVSGSYIGQIEVGKTRCTEEFAQQLDEMVGADGCLARLWRDLVQDAAYPTWFDWPAIERDAGMLQTFQISVVYGLLQTPDYAMALLEDKAAVEARMARQSILLREDPTPPSIAVLLDEAVLYREVGDHRVMREQLEHLIEVQGRRLTVQIVPCAVHEGLSGSFVLATMADRSEVAYVETAIRGLTMAGVGDVAKLSESLCSLRANAHSVRESMEIIRRVVAERWT</sequence>